<dbReference type="AlphaFoldDB" id="A0A6L5GH03"/>
<dbReference type="PROSITE" id="PS50943">
    <property type="entry name" value="HTH_CROC1"/>
    <property type="match status" value="1"/>
</dbReference>
<gene>
    <name evidence="2" type="ORF">GFD30_25920</name>
</gene>
<dbReference type="SUPFAM" id="SSF47413">
    <property type="entry name" value="lambda repressor-like DNA-binding domains"/>
    <property type="match status" value="1"/>
</dbReference>
<feature type="domain" description="HTH cro/C1-type" evidence="1">
    <location>
        <begin position="40"/>
        <end position="86"/>
    </location>
</feature>
<dbReference type="InterPro" id="IPR010982">
    <property type="entry name" value="Lambda_DNA-bd_dom_sf"/>
</dbReference>
<evidence type="ECO:0000313" key="3">
    <source>
        <dbReference type="Proteomes" id="UP000477750"/>
    </source>
</evidence>
<sequence>MYEPIRIPDAVWDKDDVQKALTNRDIAKLFRVAQQWVGSSQSRIGIAIGMPQGRVSEIIHGHREVASIEVLQRIADGLNMPSRARLRLGLAPRLEDSIESMSQLDRVGITQIFASQSEAADEISGRAKDAKRIDLLVVRALGLIGLNESLLRAAVMGDRREPLRLRVLLLDPDCEAASIRAQEIRESPASFRAGINLSIARLEELTGRPNVDVSVRKYSALPVWRCIRLDDVLYLSMFHPSSEGHQSSVYKLVAAQYNLLWTGFERQFDEVWQSSAVVI</sequence>
<dbReference type="RefSeq" id="WP_153028039.1">
    <property type="nucleotide sequence ID" value="NZ_WIAO01000075.1"/>
</dbReference>
<dbReference type="InterPro" id="IPR001387">
    <property type="entry name" value="Cro/C1-type_HTH"/>
</dbReference>
<dbReference type="CDD" id="cd00093">
    <property type="entry name" value="HTH_XRE"/>
    <property type="match status" value="1"/>
</dbReference>
<reference evidence="2 3" key="1">
    <citation type="submission" date="2019-10" db="EMBL/GenBank/DDBJ databases">
        <title>Glycomyces albidus sp. nov., a novel actinomycete isolated from rhizosphere soil of wheat (Triticum aestivum L.).</title>
        <authorList>
            <person name="Qian L."/>
        </authorList>
    </citation>
    <scope>NUCLEOTIDE SEQUENCE [LARGE SCALE GENOMIC DNA]</scope>
    <source>
        <strain evidence="2 3">NEAU-7082</strain>
    </source>
</reference>
<proteinExistence type="predicted"/>
<keyword evidence="3" id="KW-1185">Reference proteome</keyword>
<name>A0A6L5GH03_9ACTN</name>
<dbReference type="EMBL" id="WIAO01000075">
    <property type="protein sequence ID" value="MQM28972.1"/>
    <property type="molecule type" value="Genomic_DNA"/>
</dbReference>
<protein>
    <submittedName>
        <fullName evidence="2">XRE family transcriptional regulator</fullName>
    </submittedName>
</protein>
<evidence type="ECO:0000313" key="2">
    <source>
        <dbReference type="EMBL" id="MQM28972.1"/>
    </source>
</evidence>
<evidence type="ECO:0000259" key="1">
    <source>
        <dbReference type="PROSITE" id="PS50943"/>
    </source>
</evidence>
<dbReference type="GO" id="GO:0003677">
    <property type="term" value="F:DNA binding"/>
    <property type="evidence" value="ECO:0007669"/>
    <property type="project" value="InterPro"/>
</dbReference>
<accession>A0A6L5GH03</accession>
<organism evidence="2 3">
    <name type="scientific">Glycomyces albidus</name>
    <dbReference type="NCBI Taxonomy" id="2656774"/>
    <lineage>
        <taxon>Bacteria</taxon>
        <taxon>Bacillati</taxon>
        <taxon>Actinomycetota</taxon>
        <taxon>Actinomycetes</taxon>
        <taxon>Glycomycetales</taxon>
        <taxon>Glycomycetaceae</taxon>
        <taxon>Glycomyces</taxon>
    </lineage>
</organism>
<dbReference type="Proteomes" id="UP000477750">
    <property type="component" value="Unassembled WGS sequence"/>
</dbReference>
<comment type="caution">
    <text evidence="2">The sequence shown here is derived from an EMBL/GenBank/DDBJ whole genome shotgun (WGS) entry which is preliminary data.</text>
</comment>